<dbReference type="EMBL" id="JBEDUW010000001">
    <property type="protein sequence ID" value="KAK9949887.1"/>
    <property type="molecule type" value="Genomic_DNA"/>
</dbReference>
<keyword evidence="3" id="KW-1185">Reference proteome</keyword>
<evidence type="ECO:0000313" key="3">
    <source>
        <dbReference type="Proteomes" id="UP001457282"/>
    </source>
</evidence>
<keyword evidence="1" id="KW-0732">Signal</keyword>
<dbReference type="Pfam" id="PF21529">
    <property type="entry name" value="GLV1-2"/>
    <property type="match status" value="1"/>
</dbReference>
<protein>
    <submittedName>
        <fullName evidence="2">Uncharacterized protein</fullName>
    </submittedName>
</protein>
<gene>
    <name evidence="2" type="ORF">M0R45_005397</name>
</gene>
<dbReference type="Proteomes" id="UP001457282">
    <property type="component" value="Unassembled WGS sequence"/>
</dbReference>
<feature type="signal peptide" evidence="1">
    <location>
        <begin position="1"/>
        <end position="26"/>
    </location>
</feature>
<reference evidence="2 3" key="1">
    <citation type="journal article" date="2023" name="G3 (Bethesda)">
        <title>A chromosome-length genome assembly and annotation of blackberry (Rubus argutus, cv. 'Hillquist').</title>
        <authorList>
            <person name="Bruna T."/>
            <person name="Aryal R."/>
            <person name="Dudchenko O."/>
            <person name="Sargent D.J."/>
            <person name="Mead D."/>
            <person name="Buti M."/>
            <person name="Cavallini A."/>
            <person name="Hytonen T."/>
            <person name="Andres J."/>
            <person name="Pham M."/>
            <person name="Weisz D."/>
            <person name="Mascagni F."/>
            <person name="Usai G."/>
            <person name="Natali L."/>
            <person name="Bassil N."/>
            <person name="Fernandez G.E."/>
            <person name="Lomsadze A."/>
            <person name="Armour M."/>
            <person name="Olukolu B."/>
            <person name="Poorten T."/>
            <person name="Britton C."/>
            <person name="Davik J."/>
            <person name="Ashrafi H."/>
            <person name="Aiden E.L."/>
            <person name="Borodovsky M."/>
            <person name="Worthington M."/>
        </authorList>
    </citation>
    <scope>NUCLEOTIDE SEQUENCE [LARGE SCALE GENOMIC DNA]</scope>
    <source>
        <strain evidence="2">PI 553951</strain>
    </source>
</reference>
<dbReference type="InterPro" id="IPR049306">
    <property type="entry name" value="GLV1-2"/>
</dbReference>
<dbReference type="AlphaFoldDB" id="A0AAW1YMG1"/>
<accession>A0AAW1YMG1</accession>
<feature type="chain" id="PRO_5043844922" evidence="1">
    <location>
        <begin position="27"/>
        <end position="80"/>
    </location>
</feature>
<proteinExistence type="predicted"/>
<comment type="caution">
    <text evidence="2">The sequence shown here is derived from an EMBL/GenBank/DDBJ whole genome shotgun (WGS) entry which is preliminary data.</text>
</comment>
<sequence length="80" mass="8781">MAMVPYQRLSLYVILLVCFICVTARARSLPVAASSNGSDGRQKGVDYKFLSSQDGVLDDSTEDLNAMDYTAAKRKPPIHN</sequence>
<organism evidence="2 3">
    <name type="scientific">Rubus argutus</name>
    <name type="common">Southern blackberry</name>
    <dbReference type="NCBI Taxonomy" id="59490"/>
    <lineage>
        <taxon>Eukaryota</taxon>
        <taxon>Viridiplantae</taxon>
        <taxon>Streptophyta</taxon>
        <taxon>Embryophyta</taxon>
        <taxon>Tracheophyta</taxon>
        <taxon>Spermatophyta</taxon>
        <taxon>Magnoliopsida</taxon>
        <taxon>eudicotyledons</taxon>
        <taxon>Gunneridae</taxon>
        <taxon>Pentapetalae</taxon>
        <taxon>rosids</taxon>
        <taxon>fabids</taxon>
        <taxon>Rosales</taxon>
        <taxon>Rosaceae</taxon>
        <taxon>Rosoideae</taxon>
        <taxon>Rosoideae incertae sedis</taxon>
        <taxon>Rubus</taxon>
    </lineage>
</organism>
<evidence type="ECO:0000313" key="2">
    <source>
        <dbReference type="EMBL" id="KAK9949887.1"/>
    </source>
</evidence>
<name>A0AAW1YMG1_RUBAR</name>
<evidence type="ECO:0000256" key="1">
    <source>
        <dbReference type="SAM" id="SignalP"/>
    </source>
</evidence>